<feature type="transmembrane region" description="Helical" evidence="1">
    <location>
        <begin position="49"/>
        <end position="69"/>
    </location>
</feature>
<feature type="transmembrane region" description="Helical" evidence="1">
    <location>
        <begin position="12"/>
        <end position="34"/>
    </location>
</feature>
<gene>
    <name evidence="2" type="ORF">HDF09_001951</name>
</gene>
<reference evidence="2" key="1">
    <citation type="submission" date="2020-08" db="EMBL/GenBank/DDBJ databases">
        <title>Genomic Encyclopedia of Type Strains, Phase IV (KMG-V): Genome sequencing to study the core and pangenomes of soil and plant-associated prokaryotes.</title>
        <authorList>
            <person name="Whitman W."/>
        </authorList>
    </citation>
    <scope>NUCLEOTIDE SEQUENCE [LARGE SCALE GENOMIC DNA]</scope>
    <source>
        <strain evidence="2">M8UP27</strain>
    </source>
</reference>
<keyword evidence="3" id="KW-1185">Reference proteome</keyword>
<keyword evidence="1" id="KW-0812">Transmembrane</keyword>
<accession>A0A7W8IHK1</accession>
<keyword evidence="1" id="KW-0472">Membrane</keyword>
<organism evidence="2 3">
    <name type="scientific">Tunturiibacter empetritectus</name>
    <dbReference type="NCBI Taxonomy" id="3069691"/>
    <lineage>
        <taxon>Bacteria</taxon>
        <taxon>Pseudomonadati</taxon>
        <taxon>Acidobacteriota</taxon>
        <taxon>Terriglobia</taxon>
        <taxon>Terriglobales</taxon>
        <taxon>Acidobacteriaceae</taxon>
        <taxon>Tunturiibacter</taxon>
    </lineage>
</organism>
<sequence length="174" mass="19391">MIHAKHSSPMRLAAWTLVGNLVMATAVFFLVLLAPKLSAGVTVLPEWDFRLFTFGIPFLVGLAIVFLVAQKLRDGTKKGVWTDTELEPLRRRLRNPVWGLVSVALVILGVAVVVTARGFDHASLFCFLIMPFQILLQIVQAVRPVENLRERIDWNSSATVRSDHWGESRTGTAD</sequence>
<evidence type="ECO:0000313" key="2">
    <source>
        <dbReference type="EMBL" id="MBB5317282.1"/>
    </source>
</evidence>
<dbReference type="AlphaFoldDB" id="A0A7W8IHK1"/>
<feature type="transmembrane region" description="Helical" evidence="1">
    <location>
        <begin position="97"/>
        <end position="116"/>
    </location>
</feature>
<keyword evidence="1" id="KW-1133">Transmembrane helix</keyword>
<proteinExistence type="predicted"/>
<protein>
    <submittedName>
        <fullName evidence="2">Uncharacterized protein</fullName>
    </submittedName>
</protein>
<name>A0A7W8IHK1_9BACT</name>
<dbReference type="EMBL" id="JACHDY010000002">
    <property type="protein sequence ID" value="MBB5317282.1"/>
    <property type="molecule type" value="Genomic_DNA"/>
</dbReference>
<comment type="caution">
    <text evidence="2">The sequence shown here is derived from an EMBL/GenBank/DDBJ whole genome shotgun (WGS) entry which is preliminary data.</text>
</comment>
<dbReference type="Proteomes" id="UP000568106">
    <property type="component" value="Unassembled WGS sequence"/>
</dbReference>
<evidence type="ECO:0000256" key="1">
    <source>
        <dbReference type="SAM" id="Phobius"/>
    </source>
</evidence>
<evidence type="ECO:0000313" key="3">
    <source>
        <dbReference type="Proteomes" id="UP000568106"/>
    </source>
</evidence>